<dbReference type="Gene3D" id="1.20.1720.10">
    <property type="entry name" value="Multidrug resistance protein D"/>
    <property type="match status" value="1"/>
</dbReference>
<dbReference type="PANTHER" id="PTHR23502:SF51">
    <property type="entry name" value="QUINIDINE RESISTANCE PROTEIN 1-RELATED"/>
    <property type="match status" value="1"/>
</dbReference>
<evidence type="ECO:0000256" key="3">
    <source>
        <dbReference type="ARBA" id="ARBA00022692"/>
    </source>
</evidence>
<comment type="caution">
    <text evidence="8">The sequence shown here is derived from an EMBL/GenBank/DDBJ whole genome shotgun (WGS) entry which is preliminary data.</text>
</comment>
<feature type="transmembrane region" description="Helical" evidence="7">
    <location>
        <begin position="160"/>
        <end position="180"/>
    </location>
</feature>
<proteinExistence type="predicted"/>
<evidence type="ECO:0000256" key="6">
    <source>
        <dbReference type="SAM" id="MobiDB-lite"/>
    </source>
</evidence>
<keyword evidence="5 7" id="KW-0472">Membrane</keyword>
<feature type="region of interest" description="Disordered" evidence="6">
    <location>
        <begin position="1"/>
        <end position="34"/>
    </location>
</feature>
<dbReference type="AlphaFoldDB" id="A0A4Z1KXN2"/>
<evidence type="ECO:0000256" key="1">
    <source>
        <dbReference type="ARBA" id="ARBA00004141"/>
    </source>
</evidence>
<keyword evidence="9" id="KW-1185">Reference proteome</keyword>
<keyword evidence="4 7" id="KW-1133">Transmembrane helix</keyword>
<organism evidence="8 9">
    <name type="scientific">Botrytis porri</name>
    <dbReference type="NCBI Taxonomy" id="87229"/>
    <lineage>
        <taxon>Eukaryota</taxon>
        <taxon>Fungi</taxon>
        <taxon>Dikarya</taxon>
        <taxon>Ascomycota</taxon>
        <taxon>Pezizomycotina</taxon>
        <taxon>Leotiomycetes</taxon>
        <taxon>Helotiales</taxon>
        <taxon>Sclerotiniaceae</taxon>
        <taxon>Botrytis</taxon>
    </lineage>
</organism>
<dbReference type="GO" id="GO:0005886">
    <property type="term" value="C:plasma membrane"/>
    <property type="evidence" value="ECO:0007669"/>
    <property type="project" value="TreeGrafter"/>
</dbReference>
<dbReference type="GO" id="GO:0022857">
    <property type="term" value="F:transmembrane transporter activity"/>
    <property type="evidence" value="ECO:0007669"/>
    <property type="project" value="InterPro"/>
</dbReference>
<dbReference type="SUPFAM" id="SSF103473">
    <property type="entry name" value="MFS general substrate transporter"/>
    <property type="match status" value="1"/>
</dbReference>
<evidence type="ECO:0000313" key="8">
    <source>
        <dbReference type="EMBL" id="TGO89272.1"/>
    </source>
</evidence>
<evidence type="ECO:0008006" key="10">
    <source>
        <dbReference type="Google" id="ProtNLM"/>
    </source>
</evidence>
<gene>
    <name evidence="8" type="ORF">BPOR_0117g00200</name>
</gene>
<keyword evidence="2" id="KW-0813">Transport</keyword>
<feature type="compositionally biased region" description="Polar residues" evidence="6">
    <location>
        <begin position="19"/>
        <end position="29"/>
    </location>
</feature>
<dbReference type="Proteomes" id="UP000297280">
    <property type="component" value="Unassembled WGS sequence"/>
</dbReference>
<dbReference type="EMBL" id="PQXO01000117">
    <property type="protein sequence ID" value="TGO89272.1"/>
    <property type="molecule type" value="Genomic_DNA"/>
</dbReference>
<evidence type="ECO:0000256" key="5">
    <source>
        <dbReference type="ARBA" id="ARBA00023136"/>
    </source>
</evidence>
<evidence type="ECO:0000256" key="2">
    <source>
        <dbReference type="ARBA" id="ARBA00022448"/>
    </source>
</evidence>
<evidence type="ECO:0000313" key="9">
    <source>
        <dbReference type="Proteomes" id="UP000297280"/>
    </source>
</evidence>
<feature type="transmembrane region" description="Helical" evidence="7">
    <location>
        <begin position="130"/>
        <end position="154"/>
    </location>
</feature>
<protein>
    <recommendedName>
        <fullName evidence="10">Major facilitator superfamily (MFS) profile domain-containing protein</fullName>
    </recommendedName>
</protein>
<reference evidence="8 9" key="1">
    <citation type="submission" date="2017-12" db="EMBL/GenBank/DDBJ databases">
        <title>Comparative genomics of Botrytis spp.</title>
        <authorList>
            <person name="Valero-Jimenez C.A."/>
            <person name="Tapia P."/>
            <person name="Veloso J."/>
            <person name="Silva-Moreno E."/>
            <person name="Staats M."/>
            <person name="Valdes J.H."/>
            <person name="Van Kan J.A.L."/>
        </authorList>
    </citation>
    <scope>NUCLEOTIDE SEQUENCE [LARGE SCALE GENOMIC DNA]</scope>
    <source>
        <strain evidence="8 9">MUCL3349</strain>
    </source>
</reference>
<accession>A0A4Z1KXN2</accession>
<evidence type="ECO:0000256" key="4">
    <source>
        <dbReference type="ARBA" id="ARBA00022989"/>
    </source>
</evidence>
<name>A0A4Z1KXN2_9HELO</name>
<dbReference type="STRING" id="87229.A0A4Z1KXN2"/>
<dbReference type="InterPro" id="IPR036259">
    <property type="entry name" value="MFS_trans_sf"/>
</dbReference>
<dbReference type="PANTHER" id="PTHR23502">
    <property type="entry name" value="MAJOR FACILITATOR SUPERFAMILY"/>
    <property type="match status" value="1"/>
</dbReference>
<dbReference type="Pfam" id="PF07690">
    <property type="entry name" value="MFS_1"/>
    <property type="match status" value="1"/>
</dbReference>
<dbReference type="InterPro" id="IPR011701">
    <property type="entry name" value="MFS"/>
</dbReference>
<evidence type="ECO:0000256" key="7">
    <source>
        <dbReference type="SAM" id="Phobius"/>
    </source>
</evidence>
<comment type="subcellular location">
    <subcellularLocation>
        <location evidence="1">Membrane</location>
        <topology evidence="1">Multi-pass membrane protein</topology>
    </subcellularLocation>
</comment>
<sequence>MEKEPKISSTGQLDVVPQASAQKPSNPQENPIPLDVTNVQPHSSIGAEKLIKNNDNDVLEPLTETVENTQANAVSYAPYTYIIYFVTTLGLGLQNSYPALMALLQGSSGTVALAKDLAGDIITSSERGTYVAWASLDSILGPIVAPIIGGILGQYAGWNWIFWFPLNYSCVVFIPLIFFLPETSRNLVDDGSIPPPFLHMNITDHRITALRKNNKLHVPNPLSTLRVLADKEAGPLLGAAGITLACYYAIATGASS</sequence>
<keyword evidence="3 7" id="KW-0812">Transmembrane</keyword>